<evidence type="ECO:0008006" key="15">
    <source>
        <dbReference type="Google" id="ProtNLM"/>
    </source>
</evidence>
<feature type="transmembrane region" description="Helical" evidence="10">
    <location>
        <begin position="97"/>
        <end position="127"/>
    </location>
</feature>
<evidence type="ECO:0000259" key="12">
    <source>
        <dbReference type="Pfam" id="PF13967"/>
    </source>
</evidence>
<feature type="transmembrane region" description="Helical" evidence="10">
    <location>
        <begin position="478"/>
        <end position="498"/>
    </location>
</feature>
<evidence type="ECO:0000256" key="4">
    <source>
        <dbReference type="ARBA" id="ARBA00022692"/>
    </source>
</evidence>
<feature type="transmembrane region" description="Helical" evidence="10">
    <location>
        <begin position="147"/>
        <end position="167"/>
    </location>
</feature>
<dbReference type="InterPro" id="IPR045122">
    <property type="entry name" value="Csc1-like"/>
</dbReference>
<feature type="transmembrane region" description="Helical" evidence="10">
    <location>
        <begin position="351"/>
        <end position="374"/>
    </location>
</feature>
<dbReference type="Pfam" id="PF14703">
    <property type="entry name" value="PHM7_cyt"/>
    <property type="match status" value="1"/>
</dbReference>
<dbReference type="AlphaFoldDB" id="A0A7C9ENG5"/>
<evidence type="ECO:0000256" key="5">
    <source>
        <dbReference type="ARBA" id="ARBA00022837"/>
    </source>
</evidence>
<dbReference type="InterPro" id="IPR003864">
    <property type="entry name" value="CSC1/OSCA1-like_7TM"/>
</dbReference>
<feature type="transmembrane region" description="Helical" evidence="10">
    <location>
        <begin position="629"/>
        <end position="647"/>
    </location>
</feature>
<evidence type="ECO:0000256" key="6">
    <source>
        <dbReference type="ARBA" id="ARBA00022989"/>
    </source>
</evidence>
<keyword evidence="5" id="KW-0106">Calcium</keyword>
<evidence type="ECO:0000256" key="2">
    <source>
        <dbReference type="ARBA" id="ARBA00007779"/>
    </source>
</evidence>
<keyword evidence="4 10" id="KW-0812">Transmembrane</keyword>
<organism evidence="14">
    <name type="scientific">Opuntia streptacantha</name>
    <name type="common">Prickly pear cactus</name>
    <name type="synonym">Opuntia cardona</name>
    <dbReference type="NCBI Taxonomy" id="393608"/>
    <lineage>
        <taxon>Eukaryota</taxon>
        <taxon>Viridiplantae</taxon>
        <taxon>Streptophyta</taxon>
        <taxon>Embryophyta</taxon>
        <taxon>Tracheophyta</taxon>
        <taxon>Spermatophyta</taxon>
        <taxon>Magnoliopsida</taxon>
        <taxon>eudicotyledons</taxon>
        <taxon>Gunneridae</taxon>
        <taxon>Pentapetalae</taxon>
        <taxon>Caryophyllales</taxon>
        <taxon>Cactineae</taxon>
        <taxon>Cactaceae</taxon>
        <taxon>Opuntioideae</taxon>
        <taxon>Opuntia</taxon>
    </lineage>
</organism>
<dbReference type="GO" id="GO:0005886">
    <property type="term" value="C:plasma membrane"/>
    <property type="evidence" value="ECO:0007669"/>
    <property type="project" value="TreeGrafter"/>
</dbReference>
<dbReference type="Pfam" id="PF13967">
    <property type="entry name" value="RSN1_TM"/>
    <property type="match status" value="1"/>
</dbReference>
<dbReference type="GO" id="GO:0005227">
    <property type="term" value="F:calcium-activated cation channel activity"/>
    <property type="evidence" value="ECO:0007669"/>
    <property type="project" value="InterPro"/>
</dbReference>
<feature type="domain" description="CSC1/OSCA1-like cytosolic" evidence="13">
    <location>
        <begin position="189"/>
        <end position="341"/>
    </location>
</feature>
<feature type="transmembrane region" description="Helical" evidence="10">
    <location>
        <begin position="448"/>
        <end position="466"/>
    </location>
</feature>
<comment type="subcellular location">
    <subcellularLocation>
        <location evidence="1">Membrane</location>
        <topology evidence="1">Multi-pass membrane protein</topology>
    </subcellularLocation>
</comment>
<evidence type="ECO:0000256" key="10">
    <source>
        <dbReference type="SAM" id="Phobius"/>
    </source>
</evidence>
<keyword evidence="6 10" id="KW-1133">Transmembrane helix</keyword>
<evidence type="ECO:0000259" key="11">
    <source>
        <dbReference type="Pfam" id="PF02714"/>
    </source>
</evidence>
<feature type="domain" description="CSC1/OSCA1-like N-terminal transmembrane" evidence="12">
    <location>
        <begin position="5"/>
        <end position="168"/>
    </location>
</feature>
<comment type="similarity">
    <text evidence="2">Belongs to the CSC1 (TC 1.A.17) family.</text>
</comment>
<keyword evidence="9" id="KW-0407">Ion channel</keyword>
<reference evidence="14" key="2">
    <citation type="submission" date="2020-07" db="EMBL/GenBank/DDBJ databases">
        <authorList>
            <person name="Vera ALvarez R."/>
            <person name="Arias-Moreno D.M."/>
            <person name="Jimenez-Jacinto V."/>
            <person name="Jimenez-Bremont J.F."/>
            <person name="Swaminathan K."/>
            <person name="Moose S.P."/>
            <person name="Guerrero-Gonzalez M.L."/>
            <person name="Marino-Ramirez L."/>
            <person name="Landsman D."/>
            <person name="Rodriguez-Kessler M."/>
            <person name="Delgado-Sanchez P."/>
        </authorList>
    </citation>
    <scope>NUCLEOTIDE SEQUENCE</scope>
    <source>
        <tissue evidence="14">Cladode</tissue>
    </source>
</reference>
<keyword evidence="7" id="KW-0406">Ion transport</keyword>
<feature type="transmembrane region" description="Helical" evidence="10">
    <location>
        <begin position="601"/>
        <end position="623"/>
    </location>
</feature>
<evidence type="ECO:0000256" key="1">
    <source>
        <dbReference type="ARBA" id="ARBA00004141"/>
    </source>
</evidence>
<accession>A0A7C9ENG5</accession>
<evidence type="ECO:0000313" key="14">
    <source>
        <dbReference type="EMBL" id="MBA4664769.1"/>
    </source>
</evidence>
<evidence type="ECO:0000256" key="9">
    <source>
        <dbReference type="ARBA" id="ARBA00023303"/>
    </source>
</evidence>
<evidence type="ECO:0000256" key="7">
    <source>
        <dbReference type="ARBA" id="ARBA00023065"/>
    </source>
</evidence>
<name>A0A7C9ENG5_OPUST</name>
<evidence type="ECO:0000256" key="8">
    <source>
        <dbReference type="ARBA" id="ARBA00023136"/>
    </source>
</evidence>
<dbReference type="PANTHER" id="PTHR13018:SF104">
    <property type="entry name" value="ERD (EARLY-RESPONSIVE TO DEHYDRATION STRESS) FAMILY PROTEIN"/>
    <property type="match status" value="1"/>
</dbReference>
<evidence type="ECO:0000259" key="13">
    <source>
        <dbReference type="Pfam" id="PF14703"/>
    </source>
</evidence>
<feature type="domain" description="CSC1/OSCA1-like 7TM region" evidence="11">
    <location>
        <begin position="355"/>
        <end position="621"/>
    </location>
</feature>
<reference evidence="14" key="1">
    <citation type="journal article" date="2013" name="J. Plant Res.">
        <title>Effect of fungi and light on seed germination of three Opuntia species from semiarid lands of central Mexico.</title>
        <authorList>
            <person name="Delgado-Sanchez P."/>
            <person name="Jimenez-Bremont J.F."/>
            <person name="Guerrero-Gonzalez Mde L."/>
            <person name="Flores J."/>
        </authorList>
    </citation>
    <scope>NUCLEOTIDE SEQUENCE</scope>
    <source>
        <tissue evidence="14">Cladode</tissue>
    </source>
</reference>
<feature type="transmembrane region" description="Helical" evidence="10">
    <location>
        <begin position="6"/>
        <end position="27"/>
    </location>
</feature>
<sequence length="723" mass="82526">MIVSALLTSVGINSGLCVLFFALYSILRKHAGYFHVYLPRLLAEKGIEQRHWFRVQQLLLSPGWVSRAWKFSEEDLLSISGLDAVVFMRIIIFSLRVFSFAGIIGLLFLLPINCLGTQLAAFDITIISSETLDLFTISNVNNGSKWLWVHCAAVYLVTAFVCFLLHYEYEYICSMRITYFQSSKPQPHQFTILVREIPVPEGSSVSQSVDSFFAEYYPSTYLSHVVVHRADKLRYLVNEARKLYRRLAHLRSERAKKRSRHDGYFSLSQDEVDLEKKLGDLQENLRAEQSDVSLASQQVRSAFVSFRSRYGAAVALKLKQSEKPTEWITEQAPEPNDVYWPFFQSSFLKRWIFKVVAIVTCILLTVLFLVPVVIAQSLANLSQLEAWFPFLETILAKTWISQIVTGYLPNLILHSSVKLIPRVMLFLSLIQGHISYSEIQRSACNKVLWFIVWNIFFANVLSGSVFNQLSVLLDLKNIPARLAVAVPAQASFFVAYVVTSGWTSISSELVRVSQLIRSLLRKSCCCCSSTPDEIQAPYIKYHWEIPRMLLLGLLGITYFFLAPLILPFLLVYFLLAYIIFKNQFINVYAPKFESAGKFWPVVHNSMIFSLVLMHAIALGIFTVKKVPSASSIIFPLPILTLLFNEYCRKRFLPNFIVYSAKTLINKDREDTHDPEMPKFFSQLLTAYKDPALSPVQFSNSDGQTVPYFSGDSITPLLYPRIDP</sequence>
<evidence type="ECO:0000256" key="3">
    <source>
        <dbReference type="ARBA" id="ARBA00022448"/>
    </source>
</evidence>
<dbReference type="InterPro" id="IPR032880">
    <property type="entry name" value="CSC1/OSCA1-like_N"/>
</dbReference>
<dbReference type="PANTHER" id="PTHR13018">
    <property type="entry name" value="PROBABLE MEMBRANE PROTEIN DUF221-RELATED"/>
    <property type="match status" value="1"/>
</dbReference>
<keyword evidence="8 10" id="KW-0472">Membrane</keyword>
<dbReference type="EMBL" id="GISG01225082">
    <property type="protein sequence ID" value="MBA4664769.1"/>
    <property type="molecule type" value="Transcribed_RNA"/>
</dbReference>
<dbReference type="Pfam" id="PF02714">
    <property type="entry name" value="RSN1_7TM"/>
    <property type="match status" value="1"/>
</dbReference>
<keyword evidence="3" id="KW-0813">Transport</keyword>
<proteinExistence type="inferred from homology"/>
<dbReference type="InterPro" id="IPR027815">
    <property type="entry name" value="CSC1/OSCA1-like_cyt"/>
</dbReference>
<protein>
    <recommendedName>
        <fullName evidence="15">CSC1/OSCA1-like 7TM region domain-containing protein</fullName>
    </recommendedName>
</protein>
<feature type="transmembrane region" description="Helical" evidence="10">
    <location>
        <begin position="556"/>
        <end position="580"/>
    </location>
</feature>